<gene>
    <name evidence="4" type="ORF">ALC57_04836</name>
</gene>
<reference evidence="4 5" key="1">
    <citation type="submission" date="2015-09" db="EMBL/GenBank/DDBJ databases">
        <title>Trachymyrmex cornetzi WGS genome.</title>
        <authorList>
            <person name="Nygaard S."/>
            <person name="Hu H."/>
            <person name="Boomsma J."/>
            <person name="Zhang G."/>
        </authorList>
    </citation>
    <scope>NUCLEOTIDE SEQUENCE [LARGE SCALE GENOMIC DNA]</scope>
    <source>
        <strain evidence="4">Tcor2-1</strain>
        <tissue evidence="4">Whole body</tissue>
    </source>
</reference>
<name>A0A195EE24_9HYME</name>
<evidence type="ECO:0000313" key="5">
    <source>
        <dbReference type="Proteomes" id="UP000078492"/>
    </source>
</evidence>
<evidence type="ECO:0000313" key="4">
    <source>
        <dbReference type="EMBL" id="KYN23052.1"/>
    </source>
</evidence>
<sequence length="298" mass="33886">MNGSEIARRARENRMRIKGNIGRHQGDRISLARNMFDSVPIMRCLFMLQILIAVVQPNLEARQRLFNVKVQIRNLQSLKQNTAESGKLDSHATSRPLSRVSSTRMKTGRGEFSRRSLTFAGRAPIKSTNRNESYNTGAAQRRWILQAAKEAKGIAERIADAKFLRVTTKDDVEVCAGAERNRAPEHLHNHEIVIPRKVNHRGDFISENVTHHHHEDGPVVHYQMAVAGNEYHLELTAVDNFIGRAMVVERRKRDLHVRSPAKSHGSKCHYRGFIKGHRNSRVALSACDGLVSYTFDFR</sequence>
<dbReference type="STRING" id="471704.A0A195EE24"/>
<keyword evidence="1" id="KW-1015">Disulfide bond</keyword>
<evidence type="ECO:0000259" key="3">
    <source>
        <dbReference type="Pfam" id="PF01562"/>
    </source>
</evidence>
<keyword evidence="5" id="KW-1185">Reference proteome</keyword>
<feature type="region of interest" description="Disordered" evidence="2">
    <location>
        <begin position="82"/>
        <end position="108"/>
    </location>
</feature>
<evidence type="ECO:0000256" key="2">
    <source>
        <dbReference type="SAM" id="MobiDB-lite"/>
    </source>
</evidence>
<dbReference type="Pfam" id="PF01562">
    <property type="entry name" value="Pep_M12B_propep"/>
    <property type="match status" value="1"/>
</dbReference>
<evidence type="ECO:0000256" key="1">
    <source>
        <dbReference type="ARBA" id="ARBA00023157"/>
    </source>
</evidence>
<dbReference type="GO" id="GO:0007229">
    <property type="term" value="P:integrin-mediated signaling pathway"/>
    <property type="evidence" value="ECO:0007669"/>
    <property type="project" value="UniProtKB-KW"/>
</dbReference>
<proteinExistence type="predicted"/>
<dbReference type="InterPro" id="IPR002870">
    <property type="entry name" value="Peptidase_M12B_N"/>
</dbReference>
<organism evidence="4 5">
    <name type="scientific">Trachymyrmex cornetzi</name>
    <dbReference type="NCBI Taxonomy" id="471704"/>
    <lineage>
        <taxon>Eukaryota</taxon>
        <taxon>Metazoa</taxon>
        <taxon>Ecdysozoa</taxon>
        <taxon>Arthropoda</taxon>
        <taxon>Hexapoda</taxon>
        <taxon>Insecta</taxon>
        <taxon>Pterygota</taxon>
        <taxon>Neoptera</taxon>
        <taxon>Endopterygota</taxon>
        <taxon>Hymenoptera</taxon>
        <taxon>Apocrita</taxon>
        <taxon>Aculeata</taxon>
        <taxon>Formicoidea</taxon>
        <taxon>Formicidae</taxon>
        <taxon>Myrmicinae</taxon>
        <taxon>Trachymyrmex</taxon>
    </lineage>
</organism>
<dbReference type="AlphaFoldDB" id="A0A195EE24"/>
<dbReference type="Proteomes" id="UP000078492">
    <property type="component" value="Unassembled WGS sequence"/>
</dbReference>
<feature type="compositionally biased region" description="Polar residues" evidence="2">
    <location>
        <begin position="93"/>
        <end position="105"/>
    </location>
</feature>
<dbReference type="EMBL" id="KQ979074">
    <property type="protein sequence ID" value="KYN23052.1"/>
    <property type="molecule type" value="Genomic_DNA"/>
</dbReference>
<keyword evidence="4" id="KW-0401">Integrin</keyword>
<feature type="domain" description="Peptidase M12B propeptide" evidence="3">
    <location>
        <begin position="191"/>
        <end position="274"/>
    </location>
</feature>
<protein>
    <submittedName>
        <fullName evidence="4">A disintegrin and metalloproteinase with thrombospondin motifs 16</fullName>
    </submittedName>
</protein>
<accession>A0A195EE24</accession>